<reference evidence="2 3" key="1">
    <citation type="submission" date="2015-02" db="EMBL/GenBank/DDBJ databases">
        <title>Genome Sequence of Jannaschia aquimarina DSM28248, a member of the Roseobacter clade.</title>
        <authorList>
            <person name="Voget S."/>
            <person name="Daniel R."/>
        </authorList>
    </citation>
    <scope>NUCLEOTIDE SEQUENCE [LARGE SCALE GENOMIC DNA]</scope>
    <source>
        <strain evidence="2 3">GSW-M26</strain>
    </source>
</reference>
<keyword evidence="3" id="KW-1185">Reference proteome</keyword>
<sequence length="257" mass="27166">MTQRIAATDGTGLHVTVDGNGPPILMANSLGTDVRLWDGIIPSLEGYRVIRWDKRGHGNSEVPPPPYKMGTLVSDAEAVLDALSIKAAVVVGCSIGGMIAQGLAVKRPDQVRAVVLSNTAVKMGTAQMWQERIDAVQAGGMEAVVDAVLDRWFAPRFPDRALWRQRLLETPAEGYAGCCAALAGADLLTPTSGLRLPALCVAGDRDGASPPDMVRELADLIPGSRFHLIRGSGHLPMVDAPDAFANALTDFLTAIGH</sequence>
<dbReference type="Gene3D" id="3.40.50.1820">
    <property type="entry name" value="alpha/beta hydrolase"/>
    <property type="match status" value="1"/>
</dbReference>
<evidence type="ECO:0000313" key="3">
    <source>
        <dbReference type="Proteomes" id="UP000032232"/>
    </source>
</evidence>
<dbReference type="Proteomes" id="UP000032232">
    <property type="component" value="Unassembled WGS sequence"/>
</dbReference>
<name>A0A0D1D690_9RHOB</name>
<proteinExistence type="predicted"/>
<dbReference type="SUPFAM" id="SSF53474">
    <property type="entry name" value="alpha/beta-Hydrolases"/>
    <property type="match status" value="1"/>
</dbReference>
<dbReference type="InterPro" id="IPR029058">
    <property type="entry name" value="AB_hydrolase_fold"/>
</dbReference>
<dbReference type="OrthoDB" id="9793083at2"/>
<keyword evidence="2" id="KW-0378">Hydrolase</keyword>
<dbReference type="Pfam" id="PF00561">
    <property type="entry name" value="Abhydrolase_1"/>
    <property type="match status" value="1"/>
</dbReference>
<dbReference type="GO" id="GO:0042952">
    <property type="term" value="P:beta-ketoadipate pathway"/>
    <property type="evidence" value="ECO:0007669"/>
    <property type="project" value="InterPro"/>
</dbReference>
<dbReference type="InterPro" id="IPR000073">
    <property type="entry name" value="AB_hydrolase_1"/>
</dbReference>
<dbReference type="PATRIC" id="fig|935700.4.peg.2864"/>
<dbReference type="EC" id="3.1.1.24" evidence="2"/>
<evidence type="ECO:0000313" key="2">
    <source>
        <dbReference type="EMBL" id="KIT15518.1"/>
    </source>
</evidence>
<feature type="domain" description="AB hydrolase-1" evidence="1">
    <location>
        <begin position="22"/>
        <end position="130"/>
    </location>
</feature>
<dbReference type="NCBIfam" id="TIGR02427">
    <property type="entry name" value="protocat_pcaD"/>
    <property type="match status" value="1"/>
</dbReference>
<dbReference type="EMBL" id="JYFE01000049">
    <property type="protein sequence ID" value="KIT15518.1"/>
    <property type="molecule type" value="Genomic_DNA"/>
</dbReference>
<dbReference type="GO" id="GO:0047570">
    <property type="term" value="F:3-oxoadipate enol-lactonase activity"/>
    <property type="evidence" value="ECO:0007669"/>
    <property type="project" value="UniProtKB-EC"/>
</dbReference>
<evidence type="ECO:0000259" key="1">
    <source>
        <dbReference type="Pfam" id="PF00561"/>
    </source>
</evidence>
<comment type="caution">
    <text evidence="2">The sequence shown here is derived from an EMBL/GenBank/DDBJ whole genome shotgun (WGS) entry which is preliminary data.</text>
</comment>
<protein>
    <submittedName>
        <fullName evidence="2">CatD_2 protein</fullName>
        <ecNumber evidence="2">3.1.1.24</ecNumber>
    </submittedName>
</protein>
<accession>A0A0D1D690</accession>
<dbReference type="RefSeq" id="WP_043919557.1">
    <property type="nucleotide sequence ID" value="NZ_FZPF01000012.1"/>
</dbReference>
<dbReference type="InterPro" id="IPR050471">
    <property type="entry name" value="AB_hydrolase"/>
</dbReference>
<dbReference type="PANTHER" id="PTHR43433">
    <property type="entry name" value="HYDROLASE, ALPHA/BETA FOLD FAMILY PROTEIN"/>
    <property type="match status" value="1"/>
</dbReference>
<dbReference type="STRING" id="935700.jaqu_27660"/>
<dbReference type="PANTHER" id="PTHR43433:SF5">
    <property type="entry name" value="AB HYDROLASE-1 DOMAIN-CONTAINING PROTEIN"/>
    <property type="match status" value="1"/>
</dbReference>
<organism evidence="2 3">
    <name type="scientific">Jannaschia aquimarina</name>
    <dbReference type="NCBI Taxonomy" id="935700"/>
    <lineage>
        <taxon>Bacteria</taxon>
        <taxon>Pseudomonadati</taxon>
        <taxon>Pseudomonadota</taxon>
        <taxon>Alphaproteobacteria</taxon>
        <taxon>Rhodobacterales</taxon>
        <taxon>Roseobacteraceae</taxon>
        <taxon>Jannaschia</taxon>
    </lineage>
</organism>
<dbReference type="InterPro" id="IPR026968">
    <property type="entry name" value="PcaD/CatD"/>
</dbReference>
<dbReference type="AlphaFoldDB" id="A0A0D1D690"/>
<gene>
    <name evidence="2" type="primary">catD_2</name>
    <name evidence="2" type="ORF">jaqu_27660</name>
</gene>
<dbReference type="PRINTS" id="PR00111">
    <property type="entry name" value="ABHYDROLASE"/>
</dbReference>